<evidence type="ECO:0000313" key="4">
    <source>
        <dbReference type="Proteomes" id="UP000537188"/>
    </source>
</evidence>
<keyword evidence="2" id="KW-1133">Transmembrane helix</keyword>
<protein>
    <submittedName>
        <fullName evidence="3">Uncharacterized protein</fullName>
    </submittedName>
</protein>
<proteinExistence type="predicted"/>
<keyword evidence="2" id="KW-0472">Membrane</keyword>
<feature type="transmembrane region" description="Helical" evidence="2">
    <location>
        <begin position="52"/>
        <end position="72"/>
    </location>
</feature>
<feature type="region of interest" description="Disordered" evidence="1">
    <location>
        <begin position="1"/>
        <end position="20"/>
    </location>
</feature>
<organism evidence="3 4">
    <name type="scientific">Pseudomonas yamanorum</name>
    <dbReference type="NCBI Taxonomy" id="515393"/>
    <lineage>
        <taxon>Bacteria</taxon>
        <taxon>Pseudomonadati</taxon>
        <taxon>Pseudomonadota</taxon>
        <taxon>Gammaproteobacteria</taxon>
        <taxon>Pseudomonadales</taxon>
        <taxon>Pseudomonadaceae</taxon>
        <taxon>Pseudomonas</taxon>
    </lineage>
</organism>
<evidence type="ECO:0000313" key="3">
    <source>
        <dbReference type="EMBL" id="NWE79638.1"/>
    </source>
</evidence>
<dbReference type="Proteomes" id="UP000537188">
    <property type="component" value="Unassembled WGS sequence"/>
</dbReference>
<evidence type="ECO:0000256" key="2">
    <source>
        <dbReference type="SAM" id="Phobius"/>
    </source>
</evidence>
<gene>
    <name evidence="3" type="ORF">HX828_29165</name>
</gene>
<dbReference type="RefSeq" id="WP_177115997.1">
    <property type="nucleotide sequence ID" value="NZ_JACARF010000058.1"/>
</dbReference>
<dbReference type="AlphaFoldDB" id="A0A7Y8FIE9"/>
<accession>A0A7Y8FIE9</accession>
<comment type="caution">
    <text evidence="3">The sequence shown here is derived from an EMBL/GenBank/DDBJ whole genome shotgun (WGS) entry which is preliminary data.</text>
</comment>
<keyword evidence="2" id="KW-0812">Transmembrane</keyword>
<name>A0A7Y8FIE9_9PSED</name>
<reference evidence="3 4" key="1">
    <citation type="submission" date="2020-04" db="EMBL/GenBank/DDBJ databases">
        <title>Molecular characterization of pseudomonads from Agaricus bisporus reveal novel blotch 2 pathogens in Western Europe.</title>
        <authorList>
            <person name="Taparia T."/>
            <person name="Krijger M."/>
            <person name="Haynes E."/>
            <person name="Elpinstone J.G."/>
            <person name="Noble R."/>
            <person name="Van Der Wolf J."/>
        </authorList>
    </citation>
    <scope>NUCLEOTIDE SEQUENCE [LARGE SCALE GENOMIC DNA]</scope>
    <source>
        <strain evidence="3 4">IPO3781</strain>
    </source>
</reference>
<dbReference type="EMBL" id="JACARF010000058">
    <property type="protein sequence ID" value="NWE79638.1"/>
    <property type="molecule type" value="Genomic_DNA"/>
</dbReference>
<sequence>MITGSTHSNRHPVGAGLARDAGGSVSLAHRGDTIAASPRLDNSHIEKYSTPYLITPVLGFAITFAIMFNMGLQAQGRKPGVVQGHLTASAGIAAGTH</sequence>
<evidence type="ECO:0000256" key="1">
    <source>
        <dbReference type="SAM" id="MobiDB-lite"/>
    </source>
</evidence>